<feature type="non-terminal residue" evidence="1">
    <location>
        <position position="1"/>
    </location>
</feature>
<feature type="non-terminal residue" evidence="1">
    <location>
        <position position="39"/>
    </location>
</feature>
<reference evidence="1" key="1">
    <citation type="submission" date="2018-05" db="EMBL/GenBank/DDBJ databases">
        <authorList>
            <person name="Lanie J.A."/>
            <person name="Ng W.-L."/>
            <person name="Kazmierczak K.M."/>
            <person name="Andrzejewski T.M."/>
            <person name="Davidsen T.M."/>
            <person name="Wayne K.J."/>
            <person name="Tettelin H."/>
            <person name="Glass J.I."/>
            <person name="Rusch D."/>
            <person name="Podicherti R."/>
            <person name="Tsui H.-C.T."/>
            <person name="Winkler M.E."/>
        </authorList>
    </citation>
    <scope>NUCLEOTIDE SEQUENCE</scope>
</reference>
<dbReference type="EMBL" id="UINC01076686">
    <property type="protein sequence ID" value="SVC16086.1"/>
    <property type="molecule type" value="Genomic_DNA"/>
</dbReference>
<evidence type="ECO:0000313" key="1">
    <source>
        <dbReference type="EMBL" id="SVC16086.1"/>
    </source>
</evidence>
<proteinExistence type="predicted"/>
<gene>
    <name evidence="1" type="ORF">METZ01_LOCUS268940</name>
</gene>
<accession>A0A382JWH6</accession>
<protein>
    <submittedName>
        <fullName evidence="1">Uncharacterized protein</fullName>
    </submittedName>
</protein>
<name>A0A382JWH6_9ZZZZ</name>
<sequence length="39" mass="4604">VNTPRSHSKTLFEKIFDRHVILTRESGDALLFIDRQLIH</sequence>
<dbReference type="AlphaFoldDB" id="A0A382JWH6"/>
<organism evidence="1">
    <name type="scientific">marine metagenome</name>
    <dbReference type="NCBI Taxonomy" id="408172"/>
    <lineage>
        <taxon>unclassified sequences</taxon>
        <taxon>metagenomes</taxon>
        <taxon>ecological metagenomes</taxon>
    </lineage>
</organism>